<keyword evidence="5 9" id="KW-0472">Membrane</keyword>
<feature type="region of interest" description="Disordered" evidence="8">
    <location>
        <begin position="446"/>
        <end position="525"/>
    </location>
</feature>
<dbReference type="InterPro" id="IPR050125">
    <property type="entry name" value="GPCR_opsins"/>
</dbReference>
<dbReference type="InterPro" id="IPR017452">
    <property type="entry name" value="GPCR_Rhodpsn_7TM"/>
</dbReference>
<evidence type="ECO:0000259" key="10">
    <source>
        <dbReference type="PROSITE" id="PS50262"/>
    </source>
</evidence>
<evidence type="ECO:0000256" key="3">
    <source>
        <dbReference type="ARBA" id="ARBA00022989"/>
    </source>
</evidence>
<dbReference type="Proteomes" id="UP000596742">
    <property type="component" value="Unassembled WGS sequence"/>
</dbReference>
<keyword evidence="3 9" id="KW-1133">Transmembrane helix</keyword>
<dbReference type="PRINTS" id="PR00237">
    <property type="entry name" value="GPCRRHODOPSN"/>
</dbReference>
<keyword evidence="12" id="KW-1185">Reference proteome</keyword>
<feature type="transmembrane region" description="Helical" evidence="9">
    <location>
        <begin position="43"/>
        <end position="68"/>
    </location>
</feature>
<dbReference type="AlphaFoldDB" id="A0A8B6D550"/>
<evidence type="ECO:0000256" key="4">
    <source>
        <dbReference type="ARBA" id="ARBA00023040"/>
    </source>
</evidence>
<feature type="compositionally biased region" description="Polar residues" evidence="8">
    <location>
        <begin position="507"/>
        <end position="520"/>
    </location>
</feature>
<feature type="transmembrane region" description="Helical" evidence="9">
    <location>
        <begin position="156"/>
        <end position="178"/>
    </location>
</feature>
<keyword evidence="2 9" id="KW-0812">Transmembrane</keyword>
<feature type="transmembrane region" description="Helical" evidence="9">
    <location>
        <begin position="116"/>
        <end position="136"/>
    </location>
</feature>
<dbReference type="InterPro" id="IPR000276">
    <property type="entry name" value="GPCR_Rhodpsn"/>
</dbReference>
<dbReference type="PROSITE" id="PS50262">
    <property type="entry name" value="G_PROTEIN_RECEP_F1_2"/>
    <property type="match status" value="1"/>
</dbReference>
<feature type="region of interest" description="Disordered" evidence="8">
    <location>
        <begin position="632"/>
        <end position="653"/>
    </location>
</feature>
<dbReference type="GO" id="GO:0004930">
    <property type="term" value="F:G protein-coupled receptor activity"/>
    <property type="evidence" value="ECO:0007669"/>
    <property type="project" value="UniProtKB-KW"/>
</dbReference>
<sequence length="672" mass="75711">MANMWNKTTVSKILSPIFPYEDDGNSTALGNVSRKHFSLVETAIFGTWISISMVFAIFGNLMVIAVVIRHRGMRTRTNMFLVNLAIADFLVGVLLAPFSLTTLIAKDWIFGDILCFINSFCNAAFLITSIQTLMYISIHKYLSITRPLTQITKCKILIMIGAAWGWAIVCASLTTFILSTSKYKEGTMQCGPKYPTYSTKSLAFHFIIQASNIFLPLFLMIGCYVRMFAEIKQHMQRLDENTALDRNMIFSQQRRVTITLLIVLSCFVLCWIPYCVYSNYAAFVRDKSTIPRYANAIAYCFGYMNSACNPIIYAWRSPSFREGYKEILCQEPSYVVSDDTLHDSSPGPLRRLSTMIHASFRGSRHGSRRNSDESIHSLRLGRNSVASPTTLSSHKLIRQLTSKTAKGSSLIRRDGSIIMIKNGKIISMRRDPSFSRMSDDVFLPSPSETTLHSMEMSHSNHSALNKVKEESFETEPLLNEDKSSQQITTGNGHVSHIETSPDKNHNLKNNSSIPESNKANSPRKRLTRMARVTSNSDDNIAVNTSDCGIQISIFDHDSSPENTNSFKFPSGHQDYILVNKIHDRIYTNNMKRASSETNMKLHNAAAISTFNTTSKSSSIIYNVPYLESSLRSSSDLNEQSSSSDPNMTKQAIPQYRHRYTVSKENIRCSPKK</sequence>
<name>A0A8B6D550_MYTGA</name>
<evidence type="ECO:0000256" key="2">
    <source>
        <dbReference type="ARBA" id="ARBA00022692"/>
    </source>
</evidence>
<gene>
    <name evidence="11" type="ORF">MGAL_10B022112</name>
</gene>
<protein>
    <recommendedName>
        <fullName evidence="10">G-protein coupled receptors family 1 profile domain-containing protein</fullName>
    </recommendedName>
</protein>
<evidence type="ECO:0000256" key="8">
    <source>
        <dbReference type="SAM" id="MobiDB-lite"/>
    </source>
</evidence>
<organism evidence="11 12">
    <name type="scientific">Mytilus galloprovincialis</name>
    <name type="common">Mediterranean mussel</name>
    <dbReference type="NCBI Taxonomy" id="29158"/>
    <lineage>
        <taxon>Eukaryota</taxon>
        <taxon>Metazoa</taxon>
        <taxon>Spiralia</taxon>
        <taxon>Lophotrochozoa</taxon>
        <taxon>Mollusca</taxon>
        <taxon>Bivalvia</taxon>
        <taxon>Autobranchia</taxon>
        <taxon>Pteriomorphia</taxon>
        <taxon>Mytilida</taxon>
        <taxon>Mytiloidea</taxon>
        <taxon>Mytilidae</taxon>
        <taxon>Mytilinae</taxon>
        <taxon>Mytilus</taxon>
    </lineage>
</organism>
<dbReference type="GO" id="GO:0016020">
    <property type="term" value="C:membrane"/>
    <property type="evidence" value="ECO:0007669"/>
    <property type="project" value="UniProtKB-SubCell"/>
</dbReference>
<dbReference type="EMBL" id="UYJE01002865">
    <property type="protein sequence ID" value="VDI14329.1"/>
    <property type="molecule type" value="Genomic_DNA"/>
</dbReference>
<evidence type="ECO:0000256" key="7">
    <source>
        <dbReference type="ARBA" id="ARBA00023224"/>
    </source>
</evidence>
<keyword evidence="4" id="KW-0297">G-protein coupled receptor</keyword>
<reference evidence="11" key="1">
    <citation type="submission" date="2018-11" db="EMBL/GenBank/DDBJ databases">
        <authorList>
            <person name="Alioto T."/>
            <person name="Alioto T."/>
        </authorList>
    </citation>
    <scope>NUCLEOTIDE SEQUENCE</scope>
</reference>
<evidence type="ECO:0000256" key="1">
    <source>
        <dbReference type="ARBA" id="ARBA00004141"/>
    </source>
</evidence>
<proteinExistence type="predicted"/>
<dbReference type="SMART" id="SM01381">
    <property type="entry name" value="7TM_GPCR_Srsx"/>
    <property type="match status" value="1"/>
</dbReference>
<comment type="subcellular location">
    <subcellularLocation>
        <location evidence="1">Membrane</location>
        <topology evidence="1">Multi-pass membrane protein</topology>
    </subcellularLocation>
</comment>
<comment type="caution">
    <text evidence="11">The sequence shown here is derived from an EMBL/GenBank/DDBJ whole genome shotgun (WGS) entry which is preliminary data.</text>
</comment>
<feature type="transmembrane region" description="Helical" evidence="9">
    <location>
        <begin position="202"/>
        <end position="225"/>
    </location>
</feature>
<dbReference type="SUPFAM" id="SSF81321">
    <property type="entry name" value="Family A G protein-coupled receptor-like"/>
    <property type="match status" value="1"/>
</dbReference>
<evidence type="ECO:0000313" key="12">
    <source>
        <dbReference type="Proteomes" id="UP000596742"/>
    </source>
</evidence>
<dbReference type="CDD" id="cd00637">
    <property type="entry name" value="7tm_classA_rhodopsin-like"/>
    <property type="match status" value="1"/>
</dbReference>
<accession>A0A8B6D550</accession>
<feature type="domain" description="G-protein coupled receptors family 1 profile" evidence="10">
    <location>
        <begin position="59"/>
        <end position="313"/>
    </location>
</feature>
<keyword evidence="7" id="KW-0807">Transducer</keyword>
<evidence type="ECO:0000256" key="5">
    <source>
        <dbReference type="ARBA" id="ARBA00023136"/>
    </source>
</evidence>
<keyword evidence="6" id="KW-0675">Receptor</keyword>
<feature type="compositionally biased region" description="Low complexity" evidence="8">
    <location>
        <begin position="632"/>
        <end position="644"/>
    </location>
</feature>
<evidence type="ECO:0000256" key="9">
    <source>
        <dbReference type="SAM" id="Phobius"/>
    </source>
</evidence>
<evidence type="ECO:0000256" key="6">
    <source>
        <dbReference type="ARBA" id="ARBA00023170"/>
    </source>
</evidence>
<evidence type="ECO:0000313" key="11">
    <source>
        <dbReference type="EMBL" id="VDI14329.1"/>
    </source>
</evidence>
<feature type="transmembrane region" description="Helical" evidence="9">
    <location>
        <begin position="256"/>
        <end position="274"/>
    </location>
</feature>
<dbReference type="Pfam" id="PF00001">
    <property type="entry name" value="7tm_1"/>
    <property type="match status" value="1"/>
</dbReference>
<feature type="transmembrane region" description="Helical" evidence="9">
    <location>
        <begin position="80"/>
        <end position="104"/>
    </location>
</feature>
<dbReference type="OrthoDB" id="10034726at2759"/>
<dbReference type="PANTHER" id="PTHR24240">
    <property type="entry name" value="OPSIN"/>
    <property type="match status" value="1"/>
</dbReference>
<feature type="compositionally biased region" description="Basic and acidic residues" evidence="8">
    <location>
        <begin position="495"/>
        <end position="505"/>
    </location>
</feature>
<feature type="compositionally biased region" description="Polar residues" evidence="8">
    <location>
        <begin position="446"/>
        <end position="463"/>
    </location>
</feature>
<dbReference type="Gene3D" id="1.20.1070.10">
    <property type="entry name" value="Rhodopsin 7-helix transmembrane proteins"/>
    <property type="match status" value="1"/>
</dbReference>